<sequence length="139" mass="16009">MMRIMRWVPREKKFRPGISNNIISELSDCNAALSRLWKKQQIVEASVVIILFTVCFDTIPINVPLDIEFQLDLKGDEANRNFELPRKLKLKLAHKSGAIQVPLLAIYKKPGRFGFRKNSAASFPPFSFLQANQFEFELI</sequence>
<evidence type="ECO:0000313" key="1">
    <source>
        <dbReference type="EMBL" id="CAI9786976.1"/>
    </source>
</evidence>
<organism evidence="1 2">
    <name type="scientific">Fraxinus pennsylvanica</name>
    <dbReference type="NCBI Taxonomy" id="56036"/>
    <lineage>
        <taxon>Eukaryota</taxon>
        <taxon>Viridiplantae</taxon>
        <taxon>Streptophyta</taxon>
        <taxon>Embryophyta</taxon>
        <taxon>Tracheophyta</taxon>
        <taxon>Spermatophyta</taxon>
        <taxon>Magnoliopsida</taxon>
        <taxon>eudicotyledons</taxon>
        <taxon>Gunneridae</taxon>
        <taxon>Pentapetalae</taxon>
        <taxon>asterids</taxon>
        <taxon>lamiids</taxon>
        <taxon>Lamiales</taxon>
        <taxon>Oleaceae</taxon>
        <taxon>Oleeae</taxon>
        <taxon>Fraxinus</taxon>
    </lineage>
</organism>
<reference evidence="1" key="1">
    <citation type="submission" date="2023-05" db="EMBL/GenBank/DDBJ databases">
        <authorList>
            <person name="Huff M."/>
        </authorList>
    </citation>
    <scope>NUCLEOTIDE SEQUENCE</scope>
</reference>
<evidence type="ECO:0000313" key="2">
    <source>
        <dbReference type="Proteomes" id="UP000834106"/>
    </source>
</evidence>
<accession>A0AAD2AFA8</accession>
<dbReference type="EMBL" id="OU503058">
    <property type="protein sequence ID" value="CAI9786976.1"/>
    <property type="molecule type" value="Genomic_DNA"/>
</dbReference>
<dbReference type="Proteomes" id="UP000834106">
    <property type="component" value="Chromosome 23"/>
</dbReference>
<proteinExistence type="predicted"/>
<dbReference type="AlphaFoldDB" id="A0AAD2AFA8"/>
<gene>
    <name evidence="1" type="ORF">FPE_LOCUS34406</name>
</gene>
<name>A0AAD2AFA8_9LAMI</name>
<keyword evidence="2" id="KW-1185">Reference proteome</keyword>
<protein>
    <submittedName>
        <fullName evidence="1">Uncharacterized protein</fullName>
    </submittedName>
</protein>